<comment type="catalytic activity">
    <reaction evidence="10 11">
        <text>shikimate + ATP = 3-phosphoshikimate + ADP + H(+)</text>
        <dbReference type="Rhea" id="RHEA:13121"/>
        <dbReference type="ChEBI" id="CHEBI:15378"/>
        <dbReference type="ChEBI" id="CHEBI:30616"/>
        <dbReference type="ChEBI" id="CHEBI:36208"/>
        <dbReference type="ChEBI" id="CHEBI:145989"/>
        <dbReference type="ChEBI" id="CHEBI:456216"/>
        <dbReference type="EC" id="2.7.1.71"/>
    </reaction>
</comment>
<dbReference type="InterPro" id="IPR023000">
    <property type="entry name" value="Shikimate_kinase_CS"/>
</dbReference>
<comment type="caution">
    <text evidence="11">Lacks conserved residue(s) required for the propagation of feature annotation.</text>
</comment>
<feature type="binding site" evidence="11">
    <location>
        <position position="140"/>
    </location>
    <ligand>
        <name>substrate</name>
    </ligand>
</feature>
<dbReference type="Pfam" id="PF01202">
    <property type="entry name" value="SKI"/>
    <property type="match status" value="1"/>
</dbReference>
<comment type="subunit">
    <text evidence="11">Monomer.</text>
</comment>
<dbReference type="GO" id="GO:0005829">
    <property type="term" value="C:cytosol"/>
    <property type="evidence" value="ECO:0007669"/>
    <property type="project" value="TreeGrafter"/>
</dbReference>
<keyword evidence="8 11" id="KW-0067">ATP-binding</keyword>
<reference evidence="12" key="1">
    <citation type="journal article" date="2020" name="mSystems">
        <title>Genome- and Community-Level Interaction Insights into Carbon Utilization and Element Cycling Functions of Hydrothermarchaeota in Hydrothermal Sediment.</title>
        <authorList>
            <person name="Zhou Z."/>
            <person name="Liu Y."/>
            <person name="Xu W."/>
            <person name="Pan J."/>
            <person name="Luo Z.H."/>
            <person name="Li M."/>
        </authorList>
    </citation>
    <scope>NUCLEOTIDE SEQUENCE [LARGE SCALE GENOMIC DNA]</scope>
    <source>
        <strain evidence="12">SpSt-711</strain>
    </source>
</reference>
<name>A0A7V4JR15_9BACT</name>
<keyword evidence="9 11" id="KW-0057">Aromatic amino acid biosynthesis</keyword>
<dbReference type="PRINTS" id="PR01100">
    <property type="entry name" value="SHIKIMTKNASE"/>
</dbReference>
<evidence type="ECO:0000256" key="5">
    <source>
        <dbReference type="ARBA" id="ARBA00022679"/>
    </source>
</evidence>
<dbReference type="GO" id="GO:0009073">
    <property type="term" value="P:aromatic amino acid family biosynthetic process"/>
    <property type="evidence" value="ECO:0007669"/>
    <property type="project" value="UniProtKB-KW"/>
</dbReference>
<dbReference type="AlphaFoldDB" id="A0A7V4JR15"/>
<organism evidence="12">
    <name type="scientific">Thermodesulfobacterium geofontis</name>
    <dbReference type="NCBI Taxonomy" id="1295609"/>
    <lineage>
        <taxon>Bacteria</taxon>
        <taxon>Pseudomonadati</taxon>
        <taxon>Thermodesulfobacteriota</taxon>
        <taxon>Thermodesulfobacteria</taxon>
        <taxon>Thermodesulfobacteriales</taxon>
        <taxon>Thermodesulfobacteriaceae</taxon>
        <taxon>Thermodesulfobacterium</taxon>
    </lineage>
</organism>
<dbReference type="EC" id="2.7.1.71" evidence="3 11"/>
<dbReference type="SUPFAM" id="SSF52540">
    <property type="entry name" value="P-loop containing nucleoside triphosphate hydrolases"/>
    <property type="match status" value="1"/>
</dbReference>
<dbReference type="HAMAP" id="MF_00109">
    <property type="entry name" value="Shikimate_kinase"/>
    <property type="match status" value="1"/>
</dbReference>
<feature type="binding site" evidence="11">
    <location>
        <position position="79"/>
    </location>
    <ligand>
        <name>substrate</name>
    </ligand>
</feature>
<comment type="cofactor">
    <cofactor evidence="11">
        <name>Mg(2+)</name>
        <dbReference type="ChEBI" id="CHEBI:18420"/>
    </cofactor>
    <text evidence="11">Binds 1 Mg(2+) ion per subunit.</text>
</comment>
<evidence type="ECO:0000256" key="7">
    <source>
        <dbReference type="ARBA" id="ARBA00022777"/>
    </source>
</evidence>
<accession>A0A7V4JR15</accession>
<keyword evidence="4 11" id="KW-0028">Amino-acid biosynthesis</keyword>
<keyword evidence="6 11" id="KW-0547">Nucleotide-binding</keyword>
<evidence type="ECO:0000256" key="9">
    <source>
        <dbReference type="ARBA" id="ARBA00023141"/>
    </source>
</evidence>
<feature type="binding site" evidence="11">
    <location>
        <position position="121"/>
    </location>
    <ligand>
        <name>ATP</name>
        <dbReference type="ChEBI" id="CHEBI:30616"/>
    </ligand>
</feature>
<evidence type="ECO:0000256" key="3">
    <source>
        <dbReference type="ARBA" id="ARBA00012154"/>
    </source>
</evidence>
<dbReference type="GO" id="GO:0005524">
    <property type="term" value="F:ATP binding"/>
    <property type="evidence" value="ECO:0007669"/>
    <property type="project" value="UniProtKB-UniRule"/>
</dbReference>
<dbReference type="InterPro" id="IPR027417">
    <property type="entry name" value="P-loop_NTPase"/>
</dbReference>
<evidence type="ECO:0000256" key="6">
    <source>
        <dbReference type="ARBA" id="ARBA00022741"/>
    </source>
</evidence>
<keyword evidence="11" id="KW-0963">Cytoplasm</keyword>
<feature type="binding site" evidence="11">
    <location>
        <begin position="11"/>
        <end position="16"/>
    </location>
    <ligand>
        <name>ATP</name>
        <dbReference type="ChEBI" id="CHEBI:30616"/>
    </ligand>
</feature>
<gene>
    <name evidence="11" type="primary">aroK</name>
    <name evidence="12" type="ORF">ENU91_05645</name>
</gene>
<comment type="caution">
    <text evidence="12">The sequence shown here is derived from an EMBL/GenBank/DDBJ whole genome shotgun (WGS) entry which is preliminary data.</text>
</comment>
<comment type="similarity">
    <text evidence="2 11">Belongs to the shikimate kinase family.</text>
</comment>
<dbReference type="PROSITE" id="PS01128">
    <property type="entry name" value="SHIKIMATE_KINASE"/>
    <property type="match status" value="1"/>
</dbReference>
<comment type="function">
    <text evidence="11">Catalyzes the specific phosphorylation of the 3-hydroxyl group of shikimic acid using ATP as a cosubstrate.</text>
</comment>
<dbReference type="GO" id="GO:0004765">
    <property type="term" value="F:shikimate kinase activity"/>
    <property type="evidence" value="ECO:0007669"/>
    <property type="project" value="UniProtKB-UniRule"/>
</dbReference>
<keyword evidence="7 11" id="KW-0418">Kinase</keyword>
<dbReference type="InterPro" id="IPR031322">
    <property type="entry name" value="Shikimate/glucono_kinase"/>
</dbReference>
<keyword evidence="11" id="KW-0479">Metal-binding</keyword>
<dbReference type="InterPro" id="IPR000623">
    <property type="entry name" value="Shikimate_kinase/TSH1"/>
</dbReference>
<dbReference type="GO" id="GO:0008652">
    <property type="term" value="P:amino acid biosynthetic process"/>
    <property type="evidence" value="ECO:0007669"/>
    <property type="project" value="UniProtKB-KW"/>
</dbReference>
<dbReference type="PANTHER" id="PTHR21087:SF16">
    <property type="entry name" value="SHIKIMATE KINASE 1, CHLOROPLASTIC"/>
    <property type="match status" value="1"/>
</dbReference>
<evidence type="ECO:0000256" key="8">
    <source>
        <dbReference type="ARBA" id="ARBA00022840"/>
    </source>
</evidence>
<evidence type="ECO:0000256" key="2">
    <source>
        <dbReference type="ARBA" id="ARBA00006997"/>
    </source>
</evidence>
<evidence type="ECO:0000313" key="12">
    <source>
        <dbReference type="EMBL" id="HGU16117.1"/>
    </source>
</evidence>
<sequence>MDRIILVGFRCVGKTTIGEKLAEVLEWEFLDLDKEIQKKLGKTIKEIVEEKGWHYFRKIEKEEMKKLKKFKKIIIALGGGGILHKEEMESLLENSLVVWLYSSPEVILKRMKEDEKTFSQRPALKDLDLEKEIVEVLKERMPLYEKFSHFRIDTDKLDIEEAVKNILEKLPQGSKE</sequence>
<dbReference type="GO" id="GO:0000287">
    <property type="term" value="F:magnesium ion binding"/>
    <property type="evidence" value="ECO:0007669"/>
    <property type="project" value="UniProtKB-UniRule"/>
</dbReference>
<keyword evidence="5 11" id="KW-0808">Transferase</keyword>
<feature type="binding site" evidence="11">
    <location>
        <position position="57"/>
    </location>
    <ligand>
        <name>substrate</name>
    </ligand>
</feature>
<evidence type="ECO:0000256" key="4">
    <source>
        <dbReference type="ARBA" id="ARBA00022605"/>
    </source>
</evidence>
<dbReference type="Gene3D" id="3.40.50.300">
    <property type="entry name" value="P-loop containing nucleotide triphosphate hydrolases"/>
    <property type="match status" value="1"/>
</dbReference>
<comment type="subcellular location">
    <subcellularLocation>
        <location evidence="11">Cytoplasm</location>
    </subcellularLocation>
</comment>
<protein>
    <recommendedName>
        <fullName evidence="3 11">Shikimate kinase</fullName>
        <shortName evidence="11">SK</shortName>
        <ecNumber evidence="3 11">2.7.1.71</ecNumber>
    </recommendedName>
</protein>
<dbReference type="PANTHER" id="PTHR21087">
    <property type="entry name" value="SHIKIMATE KINASE"/>
    <property type="match status" value="1"/>
</dbReference>
<evidence type="ECO:0000256" key="10">
    <source>
        <dbReference type="ARBA" id="ARBA00048567"/>
    </source>
</evidence>
<dbReference type="CDD" id="cd00464">
    <property type="entry name" value="SK"/>
    <property type="match status" value="1"/>
</dbReference>
<evidence type="ECO:0000256" key="11">
    <source>
        <dbReference type="HAMAP-Rule" id="MF_00109"/>
    </source>
</evidence>
<dbReference type="GO" id="GO:0009423">
    <property type="term" value="P:chorismate biosynthetic process"/>
    <property type="evidence" value="ECO:0007669"/>
    <property type="project" value="UniProtKB-UniRule"/>
</dbReference>
<keyword evidence="11" id="KW-0460">Magnesium</keyword>
<feature type="binding site" evidence="11">
    <location>
        <position position="33"/>
    </location>
    <ligand>
        <name>substrate</name>
    </ligand>
</feature>
<comment type="pathway">
    <text evidence="1 11">Metabolic intermediate biosynthesis; chorismate biosynthesis; chorismate from D-erythrose 4-phosphate and phosphoenolpyruvate: step 5/7.</text>
</comment>
<feature type="binding site" evidence="11">
    <location>
        <position position="15"/>
    </location>
    <ligand>
        <name>Mg(2+)</name>
        <dbReference type="ChEBI" id="CHEBI:18420"/>
    </ligand>
</feature>
<evidence type="ECO:0000256" key="1">
    <source>
        <dbReference type="ARBA" id="ARBA00004842"/>
    </source>
</evidence>
<dbReference type="UniPathway" id="UPA00053">
    <property type="reaction ID" value="UER00088"/>
</dbReference>
<proteinExistence type="inferred from homology"/>
<dbReference type="EMBL" id="DTEI01000097">
    <property type="protein sequence ID" value="HGU16117.1"/>
    <property type="molecule type" value="Genomic_DNA"/>
</dbReference>